<protein>
    <recommendedName>
        <fullName evidence="2">Reverse transcriptase domain-containing protein</fullName>
    </recommendedName>
</protein>
<dbReference type="AlphaFoldDB" id="A0A0A9CEI9"/>
<dbReference type="EMBL" id="GBRH01227973">
    <property type="protein sequence ID" value="JAD69922.1"/>
    <property type="molecule type" value="Transcribed_RNA"/>
</dbReference>
<organism evidence="1">
    <name type="scientific">Arundo donax</name>
    <name type="common">Giant reed</name>
    <name type="synonym">Donax arundinaceus</name>
    <dbReference type="NCBI Taxonomy" id="35708"/>
    <lineage>
        <taxon>Eukaryota</taxon>
        <taxon>Viridiplantae</taxon>
        <taxon>Streptophyta</taxon>
        <taxon>Embryophyta</taxon>
        <taxon>Tracheophyta</taxon>
        <taxon>Spermatophyta</taxon>
        <taxon>Magnoliopsida</taxon>
        <taxon>Liliopsida</taxon>
        <taxon>Poales</taxon>
        <taxon>Poaceae</taxon>
        <taxon>PACMAD clade</taxon>
        <taxon>Arundinoideae</taxon>
        <taxon>Arundineae</taxon>
        <taxon>Arundo</taxon>
    </lineage>
</organism>
<evidence type="ECO:0008006" key="2">
    <source>
        <dbReference type="Google" id="ProtNLM"/>
    </source>
</evidence>
<name>A0A0A9CEI9_ARUDO</name>
<accession>A0A0A9CEI9</accession>
<reference evidence="1" key="2">
    <citation type="journal article" date="2015" name="Data Brief">
        <title>Shoot transcriptome of the giant reed, Arundo donax.</title>
        <authorList>
            <person name="Barrero R.A."/>
            <person name="Guerrero F.D."/>
            <person name="Moolhuijzen P."/>
            <person name="Goolsby J.A."/>
            <person name="Tidwell J."/>
            <person name="Bellgard S.E."/>
            <person name="Bellgard M.I."/>
        </authorList>
    </citation>
    <scope>NUCLEOTIDE SEQUENCE</scope>
    <source>
        <tissue evidence="1">Shoot tissue taken approximately 20 cm above the soil surface</tissue>
    </source>
</reference>
<reference evidence="1" key="1">
    <citation type="submission" date="2014-09" db="EMBL/GenBank/DDBJ databases">
        <authorList>
            <person name="Magalhaes I.L.F."/>
            <person name="Oliveira U."/>
            <person name="Santos F.R."/>
            <person name="Vidigal T.H.D.A."/>
            <person name="Brescovit A.D."/>
            <person name="Santos A.J."/>
        </authorList>
    </citation>
    <scope>NUCLEOTIDE SEQUENCE</scope>
    <source>
        <tissue evidence="1">Shoot tissue taken approximately 20 cm above the soil surface</tissue>
    </source>
</reference>
<evidence type="ECO:0000313" key="1">
    <source>
        <dbReference type="EMBL" id="JAD69922.1"/>
    </source>
</evidence>
<proteinExistence type="predicted"/>
<sequence>MVAIMILHQGDGRNLGLLNAAFLTLLPKRADAIEAKDFRPISLIRSFAKLIAKLMANRLAPRLSLLVSSNQSAFIRGGVYS</sequence>